<evidence type="ECO:0000256" key="1">
    <source>
        <dbReference type="ARBA" id="ARBA00004196"/>
    </source>
</evidence>
<comment type="caution">
    <text evidence="10">The sequence shown here is derived from an EMBL/GenBank/DDBJ whole genome shotgun (WGS) entry which is preliminary data.</text>
</comment>
<dbReference type="InterPro" id="IPR004852">
    <property type="entry name" value="Di-haem_cyt_c_peroxidsae"/>
</dbReference>
<dbReference type="GO" id="GO:0004130">
    <property type="term" value="F:cytochrome-c peroxidase activity"/>
    <property type="evidence" value="ECO:0007669"/>
    <property type="project" value="TreeGrafter"/>
</dbReference>
<dbReference type="SUPFAM" id="SSF46626">
    <property type="entry name" value="Cytochrome c"/>
    <property type="match status" value="2"/>
</dbReference>
<dbReference type="InterPro" id="IPR051395">
    <property type="entry name" value="Cytochrome_c_Peroxidase/MauG"/>
</dbReference>
<dbReference type="InterPro" id="IPR009056">
    <property type="entry name" value="Cyt_c-like_dom"/>
</dbReference>
<evidence type="ECO:0000256" key="6">
    <source>
        <dbReference type="PROSITE-ProRule" id="PRU00433"/>
    </source>
</evidence>
<dbReference type="Pfam" id="PF03150">
    <property type="entry name" value="CCP_MauG"/>
    <property type="match status" value="1"/>
</dbReference>
<protein>
    <recommendedName>
        <fullName evidence="12">Cytochrome-c peroxidase</fullName>
    </recommendedName>
</protein>
<dbReference type="InterPro" id="IPR000719">
    <property type="entry name" value="Prot_kinase_dom"/>
</dbReference>
<dbReference type="EMBL" id="JEMA01000882">
    <property type="protein sequence ID" value="KYF64836.1"/>
    <property type="molecule type" value="Genomic_DNA"/>
</dbReference>
<dbReference type="PROSITE" id="PS50011">
    <property type="entry name" value="PROTEIN_KINASE_DOM"/>
    <property type="match status" value="1"/>
</dbReference>
<keyword evidence="4" id="KW-0560">Oxidoreductase</keyword>
<evidence type="ECO:0000256" key="3">
    <source>
        <dbReference type="ARBA" id="ARBA00022723"/>
    </source>
</evidence>
<keyword evidence="3 6" id="KW-0479">Metal-binding</keyword>
<reference evidence="10 11" key="1">
    <citation type="submission" date="2014-02" db="EMBL/GenBank/DDBJ databases">
        <title>The small core and large imbalanced accessory genome model reveals a collaborative survival strategy of Sorangium cellulosum strains in nature.</title>
        <authorList>
            <person name="Han K."/>
            <person name="Peng R."/>
            <person name="Blom J."/>
            <person name="Li Y.-Z."/>
        </authorList>
    </citation>
    <scope>NUCLEOTIDE SEQUENCE [LARGE SCALE GENOMIC DNA]</scope>
    <source>
        <strain evidence="10 11">So0008-312</strain>
    </source>
</reference>
<gene>
    <name evidence="10" type="ORF">BE15_28030</name>
</gene>
<evidence type="ECO:0000256" key="5">
    <source>
        <dbReference type="ARBA" id="ARBA00023004"/>
    </source>
</evidence>
<dbReference type="GO" id="GO:0046872">
    <property type="term" value="F:metal ion binding"/>
    <property type="evidence" value="ECO:0007669"/>
    <property type="project" value="UniProtKB-KW"/>
</dbReference>
<feature type="domain" description="Protein kinase" evidence="8">
    <location>
        <begin position="1"/>
        <end position="93"/>
    </location>
</feature>
<feature type="domain" description="Cytochrome c" evidence="9">
    <location>
        <begin position="225"/>
        <end position="392"/>
    </location>
</feature>
<name>A0A150QAQ9_SORCE</name>
<dbReference type="PANTHER" id="PTHR30600:SF7">
    <property type="entry name" value="CYTOCHROME C PEROXIDASE-RELATED"/>
    <property type="match status" value="1"/>
</dbReference>
<evidence type="ECO:0000313" key="10">
    <source>
        <dbReference type="EMBL" id="KYF64836.1"/>
    </source>
</evidence>
<dbReference type="PANTHER" id="PTHR30600">
    <property type="entry name" value="CYTOCHROME C PEROXIDASE-RELATED"/>
    <property type="match status" value="1"/>
</dbReference>
<keyword evidence="5 6" id="KW-0408">Iron</keyword>
<dbReference type="GO" id="GO:0004672">
    <property type="term" value="F:protein kinase activity"/>
    <property type="evidence" value="ECO:0007669"/>
    <property type="project" value="InterPro"/>
</dbReference>
<evidence type="ECO:0000256" key="4">
    <source>
        <dbReference type="ARBA" id="ARBA00023002"/>
    </source>
</evidence>
<evidence type="ECO:0008006" key="12">
    <source>
        <dbReference type="Google" id="ProtNLM"/>
    </source>
</evidence>
<dbReference type="GO" id="GO:0020037">
    <property type="term" value="F:heme binding"/>
    <property type="evidence" value="ECO:0007669"/>
    <property type="project" value="InterPro"/>
</dbReference>
<dbReference type="Gene3D" id="1.10.760.10">
    <property type="entry name" value="Cytochrome c-like domain"/>
    <property type="match status" value="2"/>
</dbReference>
<evidence type="ECO:0000256" key="2">
    <source>
        <dbReference type="ARBA" id="ARBA00022617"/>
    </source>
</evidence>
<dbReference type="GO" id="GO:0005524">
    <property type="term" value="F:ATP binding"/>
    <property type="evidence" value="ECO:0007669"/>
    <property type="project" value="InterPro"/>
</dbReference>
<dbReference type="GO" id="GO:0030313">
    <property type="term" value="C:cell envelope"/>
    <property type="evidence" value="ECO:0007669"/>
    <property type="project" value="UniProtKB-SubCell"/>
</dbReference>
<dbReference type="Proteomes" id="UP000075260">
    <property type="component" value="Unassembled WGS sequence"/>
</dbReference>
<keyword evidence="2 6" id="KW-0349">Heme</keyword>
<sequence length="515" mass="55677">MAPEQALSLKWADARADIWALGVILYELITGHRPFEVGGTPESLRAALEAPPPAMSAWGIDVPAGIERAILRCLEKDRRLRPQAIAELARAIAELARAIAPFGAPTASASVERICRYPAPSDPRAPPGHGDPAFEPTEKLSPAGARAPDPRHTSGASATAPARPRWRLSLLLGGAVAAAALVAWALSPVAPWLDTAPATIAPERLASFAPLPTGPTRPLDPATAAQIALGRMLFQDPRLSRHHDIACSSCHPLDTWGVDGRELSRGSEGREPPRNTLSIYNIAGFFALLWDGRQTDLVDQAKEVLLSRNAMAATPEGIEAALRPSEGYARAFAQAFPEEPAPVTFHNVARALAAFEATLFTRSRWDRFLEGEKSALSDEEKVGFNAFVDTGCVSCHFGPDIGATMYQKAGLVKPWPDTKDRGRYEITRRGVDWMVFRVSSLRNVARTGPYFHDGSVSSLEEAVRMMARHQLGKELRGEDVRLIARWLGSLTGEIPRADVELDEASRAIVTSGAAR</sequence>
<evidence type="ECO:0000256" key="7">
    <source>
        <dbReference type="SAM" id="MobiDB-lite"/>
    </source>
</evidence>
<dbReference type="Gene3D" id="1.10.510.10">
    <property type="entry name" value="Transferase(Phosphotransferase) domain 1"/>
    <property type="match status" value="1"/>
</dbReference>
<proteinExistence type="predicted"/>
<dbReference type="InterPro" id="IPR011009">
    <property type="entry name" value="Kinase-like_dom_sf"/>
</dbReference>
<evidence type="ECO:0000259" key="8">
    <source>
        <dbReference type="PROSITE" id="PS50011"/>
    </source>
</evidence>
<comment type="subcellular location">
    <subcellularLocation>
        <location evidence="1">Cell envelope</location>
    </subcellularLocation>
</comment>
<dbReference type="GO" id="GO:0009055">
    <property type="term" value="F:electron transfer activity"/>
    <property type="evidence" value="ECO:0007669"/>
    <property type="project" value="InterPro"/>
</dbReference>
<evidence type="ECO:0000313" key="11">
    <source>
        <dbReference type="Proteomes" id="UP000075260"/>
    </source>
</evidence>
<dbReference type="PROSITE" id="PS51007">
    <property type="entry name" value="CYTC"/>
    <property type="match status" value="1"/>
</dbReference>
<dbReference type="AlphaFoldDB" id="A0A150QAQ9"/>
<accession>A0A150QAQ9</accession>
<organism evidence="10 11">
    <name type="scientific">Sorangium cellulosum</name>
    <name type="common">Polyangium cellulosum</name>
    <dbReference type="NCBI Taxonomy" id="56"/>
    <lineage>
        <taxon>Bacteria</taxon>
        <taxon>Pseudomonadati</taxon>
        <taxon>Myxococcota</taxon>
        <taxon>Polyangia</taxon>
        <taxon>Polyangiales</taxon>
        <taxon>Polyangiaceae</taxon>
        <taxon>Sorangium</taxon>
    </lineage>
</organism>
<feature type="region of interest" description="Disordered" evidence="7">
    <location>
        <begin position="118"/>
        <end position="160"/>
    </location>
</feature>
<dbReference type="SUPFAM" id="SSF56112">
    <property type="entry name" value="Protein kinase-like (PK-like)"/>
    <property type="match status" value="1"/>
</dbReference>
<dbReference type="InterPro" id="IPR036909">
    <property type="entry name" value="Cyt_c-like_dom_sf"/>
</dbReference>
<evidence type="ECO:0000259" key="9">
    <source>
        <dbReference type="PROSITE" id="PS51007"/>
    </source>
</evidence>